<comment type="subcellular location">
    <subcellularLocation>
        <location evidence="1">Cytoplasm</location>
        <location evidence="1">Nucleoid</location>
    </subcellularLocation>
</comment>
<dbReference type="KEGG" id="erl:AOC36_11340"/>
<dbReference type="GO" id="GO:0009295">
    <property type="term" value="C:nucleoid"/>
    <property type="evidence" value="ECO:0007669"/>
    <property type="project" value="UniProtKB-SubCell"/>
</dbReference>
<name>A0A0X8H2A0_9FIRM</name>
<dbReference type="Proteomes" id="UP000063781">
    <property type="component" value="Chromosome"/>
</dbReference>
<dbReference type="InterPro" id="IPR036086">
    <property type="entry name" value="ParB/Sulfiredoxin_sf"/>
</dbReference>
<dbReference type="CDD" id="cd16393">
    <property type="entry name" value="SPO0J_N"/>
    <property type="match status" value="1"/>
</dbReference>
<dbReference type="EMBL" id="CP013213">
    <property type="protein sequence ID" value="AMC94544.1"/>
    <property type="molecule type" value="Genomic_DNA"/>
</dbReference>
<keyword evidence="3" id="KW-0238">DNA-binding</keyword>
<evidence type="ECO:0000313" key="5">
    <source>
        <dbReference type="EMBL" id="AMC94544.1"/>
    </source>
</evidence>
<dbReference type="SUPFAM" id="SSF110849">
    <property type="entry name" value="ParB/Sulfiredoxin"/>
    <property type="match status" value="1"/>
</dbReference>
<dbReference type="STRING" id="1514105.AOC36_11340"/>
<dbReference type="OrthoDB" id="9802051at2"/>
<dbReference type="FunFam" id="1.10.10.2830:FF:000001">
    <property type="entry name" value="Chromosome partitioning protein ParB"/>
    <property type="match status" value="1"/>
</dbReference>
<accession>A0A0X8H2A0</accession>
<dbReference type="GO" id="GO:0045881">
    <property type="term" value="P:positive regulation of sporulation resulting in formation of a cellular spore"/>
    <property type="evidence" value="ECO:0007669"/>
    <property type="project" value="TreeGrafter"/>
</dbReference>
<dbReference type="InterPro" id="IPR050336">
    <property type="entry name" value="Chromosome_partition/occlusion"/>
</dbReference>
<dbReference type="GO" id="GO:0005694">
    <property type="term" value="C:chromosome"/>
    <property type="evidence" value="ECO:0007669"/>
    <property type="project" value="TreeGrafter"/>
</dbReference>
<dbReference type="AlphaFoldDB" id="A0A0X8H2A0"/>
<dbReference type="PANTHER" id="PTHR33375">
    <property type="entry name" value="CHROMOSOME-PARTITIONING PROTEIN PARB-RELATED"/>
    <property type="match status" value="1"/>
</dbReference>
<dbReference type="InterPro" id="IPR003115">
    <property type="entry name" value="ParB_N"/>
</dbReference>
<comment type="similarity">
    <text evidence="2">Belongs to the ParB family.</text>
</comment>
<dbReference type="NCBIfam" id="TIGR00180">
    <property type="entry name" value="parB_part"/>
    <property type="match status" value="1"/>
</dbReference>
<evidence type="ECO:0000259" key="4">
    <source>
        <dbReference type="SMART" id="SM00470"/>
    </source>
</evidence>
<keyword evidence="6" id="KW-1185">Reference proteome</keyword>
<dbReference type="CDD" id="cd00093">
    <property type="entry name" value="HTH_XRE"/>
    <property type="match status" value="1"/>
</dbReference>
<dbReference type="GO" id="GO:0007059">
    <property type="term" value="P:chromosome segregation"/>
    <property type="evidence" value="ECO:0007669"/>
    <property type="project" value="TreeGrafter"/>
</dbReference>
<gene>
    <name evidence="5" type="ORF">AOC36_11340</name>
</gene>
<dbReference type="PANTHER" id="PTHR33375:SF8">
    <property type="entry name" value="NUCLEOID OCCLUSION PROTEIN"/>
    <property type="match status" value="1"/>
</dbReference>
<feature type="domain" description="ParB-like N-terminal" evidence="4">
    <location>
        <begin position="5"/>
        <end position="95"/>
    </location>
</feature>
<evidence type="ECO:0000313" key="6">
    <source>
        <dbReference type="Proteomes" id="UP000063781"/>
    </source>
</evidence>
<proteinExistence type="inferred from homology"/>
<sequence>MNRNVELPIEKVVPNRYQPRTQFDDEHLFELAQSIRENGLIQPIVVRPIDNGNYEIVAGERRYRAMLLTGSITVPAIIADVDSQKSAALALIENIQREDLNVVDEANAYRDLLRIQGITQKELAAKVGKSQSAIANKIRLLELPDDALDALGNRQITERHARALLGVERDEIMPTLNKIVNDKLNVKQTEILVQKPKKKKKPVLKGISQSIKIGVNSIKQTVAMVTKTGIKVEQDIEETDDAVIITLRFPK</sequence>
<dbReference type="Gene3D" id="3.90.1530.30">
    <property type="match status" value="1"/>
</dbReference>
<evidence type="ECO:0000256" key="1">
    <source>
        <dbReference type="ARBA" id="ARBA00004453"/>
    </source>
</evidence>
<evidence type="ECO:0000256" key="3">
    <source>
        <dbReference type="ARBA" id="ARBA00023125"/>
    </source>
</evidence>
<reference evidence="5 6" key="1">
    <citation type="submission" date="2015-10" db="EMBL/GenBank/DDBJ databases">
        <title>Erysipelothrix larvae sp. LV19 isolated from the larval gut of the rhinoceros beetle, Trypoxylus dichotomus.</title>
        <authorList>
            <person name="Lim S."/>
            <person name="Kim B.-C."/>
        </authorList>
    </citation>
    <scope>NUCLEOTIDE SEQUENCE [LARGE SCALE GENOMIC DNA]</scope>
    <source>
        <strain evidence="5 6">LV19</strain>
    </source>
</reference>
<evidence type="ECO:0000256" key="2">
    <source>
        <dbReference type="ARBA" id="ARBA00006295"/>
    </source>
</evidence>
<protein>
    <submittedName>
        <fullName evidence="5">Nucleoid occlusion protein</fullName>
    </submittedName>
</protein>
<dbReference type="Pfam" id="PF17762">
    <property type="entry name" value="HTH_ParB"/>
    <property type="match status" value="1"/>
</dbReference>
<dbReference type="SMART" id="SM00470">
    <property type="entry name" value="ParB"/>
    <property type="match status" value="1"/>
</dbReference>
<dbReference type="Gene3D" id="1.10.10.2830">
    <property type="match status" value="1"/>
</dbReference>
<dbReference type="RefSeq" id="WP_067634402.1">
    <property type="nucleotide sequence ID" value="NZ_CP013213.1"/>
</dbReference>
<organism evidence="5 6">
    <name type="scientific">Erysipelothrix larvae</name>
    <dbReference type="NCBI Taxonomy" id="1514105"/>
    <lineage>
        <taxon>Bacteria</taxon>
        <taxon>Bacillati</taxon>
        <taxon>Bacillota</taxon>
        <taxon>Erysipelotrichia</taxon>
        <taxon>Erysipelotrichales</taxon>
        <taxon>Erysipelotrichaceae</taxon>
        <taxon>Erysipelothrix</taxon>
    </lineage>
</organism>
<dbReference type="GO" id="GO:0003677">
    <property type="term" value="F:DNA binding"/>
    <property type="evidence" value="ECO:0007669"/>
    <property type="project" value="UniProtKB-KW"/>
</dbReference>
<dbReference type="InterPro" id="IPR041468">
    <property type="entry name" value="HTH_ParB/Spo0J"/>
</dbReference>
<dbReference type="Pfam" id="PF02195">
    <property type="entry name" value="ParB_N"/>
    <property type="match status" value="1"/>
</dbReference>
<dbReference type="FunFam" id="3.90.1530.30:FF:000001">
    <property type="entry name" value="Chromosome partitioning protein ParB"/>
    <property type="match status" value="1"/>
</dbReference>
<dbReference type="InterPro" id="IPR001387">
    <property type="entry name" value="Cro/C1-type_HTH"/>
</dbReference>
<dbReference type="InterPro" id="IPR004437">
    <property type="entry name" value="ParB/RepB/Spo0J"/>
</dbReference>